<dbReference type="Proteomes" id="UP001163324">
    <property type="component" value="Chromosome 4"/>
</dbReference>
<dbReference type="EMBL" id="CM047943">
    <property type="protein sequence ID" value="KAI9900949.1"/>
    <property type="molecule type" value="Genomic_DNA"/>
</dbReference>
<evidence type="ECO:0000313" key="1">
    <source>
        <dbReference type="EMBL" id="KAI9900949.1"/>
    </source>
</evidence>
<sequence length="565" mass="63374">MCFIGTDISNFNYLVRQSTVHPSHDTVFHFANRQFSRKQTAHDLKHIPPEALERPSEDLAAELIEAYFAHVNHGWPIIDEVHFMHQYQGRNPRDPVALSVMNAIFLAGGHVLSPTRSDVRAMLPTFFRRAKTLMDYRFEQDRMAYIQTALLMTWYSDGLEEVVANAWHWIGMATRTAFGLGMHIDPSGSGMLPVHKRTWRRLWWVLFQFDTIVSASYGRPQAIRLDESDVPELTPDDFHGVPRVHADFVIEHTRLCMIISETTRARWALRSTPESRAEATSKGDEALARFFTQLPSSLQLNMAKIDGWQVTLHLTYNNFLILLHRPPPRRDTLAQDADEANAYTDFAICGDAAAAITSAVEAFLAQQGGKAMSDMWLYSCHALFTVMTHVGSEMGSSNPLVAARSRRTYESLLRSLRAFSEHWKFAHSLFCLFEGRDQRHRMAAQRLAVESQKPHAPAARGEDGGFSLRPAPLQQQQQQHQTDELVGDTVPSTFAPELSLDTSLAGSAGPDTPYSMGGFMSTQALVGPDGMFTSDFPFPEASALDFFLASMEGSGPKFGFEARES</sequence>
<evidence type="ECO:0000313" key="2">
    <source>
        <dbReference type="Proteomes" id="UP001163324"/>
    </source>
</evidence>
<keyword evidence="2" id="KW-1185">Reference proteome</keyword>
<accession>A0ACC0V4W4</accession>
<gene>
    <name evidence="1" type="ORF">N3K66_005211</name>
</gene>
<comment type="caution">
    <text evidence="1">The sequence shown here is derived from an EMBL/GenBank/DDBJ whole genome shotgun (WGS) entry which is preliminary data.</text>
</comment>
<proteinExistence type="predicted"/>
<organism evidence="1 2">
    <name type="scientific">Trichothecium roseum</name>
    <dbReference type="NCBI Taxonomy" id="47278"/>
    <lineage>
        <taxon>Eukaryota</taxon>
        <taxon>Fungi</taxon>
        <taxon>Dikarya</taxon>
        <taxon>Ascomycota</taxon>
        <taxon>Pezizomycotina</taxon>
        <taxon>Sordariomycetes</taxon>
        <taxon>Hypocreomycetidae</taxon>
        <taxon>Hypocreales</taxon>
        <taxon>Hypocreales incertae sedis</taxon>
        <taxon>Trichothecium</taxon>
    </lineage>
</organism>
<protein>
    <submittedName>
        <fullName evidence="1">Uncharacterized protein</fullName>
    </submittedName>
</protein>
<reference evidence="1" key="1">
    <citation type="submission" date="2022-10" db="EMBL/GenBank/DDBJ databases">
        <title>Complete Genome of Trichothecium roseum strain YXFP-22015, a Plant Pathogen Isolated from Citrus.</title>
        <authorList>
            <person name="Wang Y."/>
            <person name="Zhu L."/>
        </authorList>
    </citation>
    <scope>NUCLEOTIDE SEQUENCE</scope>
    <source>
        <strain evidence="1">YXFP-22015</strain>
    </source>
</reference>
<name>A0ACC0V4W4_9HYPO</name>